<dbReference type="Proteomes" id="UP000283587">
    <property type="component" value="Unassembled WGS sequence"/>
</dbReference>
<evidence type="ECO:0000256" key="1">
    <source>
        <dbReference type="SAM" id="SignalP"/>
    </source>
</evidence>
<keyword evidence="1" id="KW-0732">Signal</keyword>
<dbReference type="OrthoDB" id="9811671at2"/>
<dbReference type="PANTHER" id="PTHR36919:SF2">
    <property type="entry name" value="BLL6627 PROTEIN"/>
    <property type="match status" value="1"/>
</dbReference>
<dbReference type="InterPro" id="IPR019223">
    <property type="entry name" value="DUF2147"/>
</dbReference>
<feature type="chain" id="PRO_5019322199" evidence="1">
    <location>
        <begin position="25"/>
        <end position="132"/>
    </location>
</feature>
<keyword evidence="4" id="KW-1185">Reference proteome</keyword>
<accession>A0A419A8W3</accession>
<dbReference type="Gene3D" id="2.40.128.520">
    <property type="match status" value="1"/>
</dbReference>
<evidence type="ECO:0000313" key="3">
    <source>
        <dbReference type="EMBL" id="RJL18662.1"/>
    </source>
</evidence>
<comment type="caution">
    <text evidence="3">The sequence shown here is derived from an EMBL/GenBank/DDBJ whole genome shotgun (WGS) entry which is preliminary data.</text>
</comment>
<proteinExistence type="predicted"/>
<dbReference type="RefSeq" id="WP_119897426.1">
    <property type="nucleotide sequence ID" value="NZ_QNRC01000008.1"/>
</dbReference>
<reference evidence="4" key="1">
    <citation type="submission" date="2018-09" db="EMBL/GenBank/DDBJ databases">
        <title>Paracoccus onubensis nov. sp. a moderate halophilic bacterium isolated from Gruta de las Maravillas (Aracena, Spain).</title>
        <authorList>
            <person name="Jurado V."/>
            <person name="Gutierrez-Patricio S."/>
            <person name="Gonzalez-Pimentel J.L."/>
            <person name="Miller A.Z."/>
            <person name="Laiz L."/>
            <person name="Saiz-Jimenez C."/>
        </authorList>
    </citation>
    <scope>NUCLEOTIDE SEQUENCE [LARGE SCALE GENOMIC DNA]</scope>
    <source>
        <strain evidence="4">DSM 26381</strain>
    </source>
</reference>
<dbReference type="AlphaFoldDB" id="A0A419A8W3"/>
<evidence type="ECO:0000259" key="2">
    <source>
        <dbReference type="Pfam" id="PF09917"/>
    </source>
</evidence>
<organism evidence="3 4">
    <name type="scientific">Paracoccus siganidrum</name>
    <dbReference type="NCBI Taxonomy" id="1276757"/>
    <lineage>
        <taxon>Bacteria</taxon>
        <taxon>Pseudomonadati</taxon>
        <taxon>Pseudomonadota</taxon>
        <taxon>Alphaproteobacteria</taxon>
        <taxon>Rhodobacterales</taxon>
        <taxon>Paracoccaceae</taxon>
        <taxon>Paracoccus</taxon>
    </lineage>
</organism>
<dbReference type="EMBL" id="QZEW01000022">
    <property type="protein sequence ID" value="RJL18662.1"/>
    <property type="molecule type" value="Genomic_DNA"/>
</dbReference>
<evidence type="ECO:0000313" key="4">
    <source>
        <dbReference type="Proteomes" id="UP000283587"/>
    </source>
</evidence>
<sequence length="132" mass="13831">MRKFIIAGAFAAVAGVLGAGAALADPIEGVWQTQPDEGAFAHVTIAPCGAAFCGTITRTFKDRAEYQSPNIGRQIVIDMAPTGGGNYQGRVWRPANDRIYNGKASVGGDRMSLSGCVAGGLLCKSQTWVRVQ</sequence>
<feature type="domain" description="DUF2147" evidence="2">
    <location>
        <begin position="29"/>
        <end position="130"/>
    </location>
</feature>
<dbReference type="PANTHER" id="PTHR36919">
    <property type="entry name" value="BLR1215 PROTEIN"/>
    <property type="match status" value="1"/>
</dbReference>
<dbReference type="Pfam" id="PF09917">
    <property type="entry name" value="DUF2147"/>
    <property type="match status" value="1"/>
</dbReference>
<protein>
    <submittedName>
        <fullName evidence="3">DUF2147 domain-containing protein</fullName>
    </submittedName>
</protein>
<gene>
    <name evidence="3" type="ORF">D3P05_06840</name>
</gene>
<feature type="signal peptide" evidence="1">
    <location>
        <begin position="1"/>
        <end position="24"/>
    </location>
</feature>
<name>A0A419A8W3_9RHOB</name>